<sequence length="374" mass="40869">MSRIMRMLGRIFLLLLVLCLGAASWQWWGYSHRQLVAPNAEVVFDVPRGHAGARLAEVLQQAGVDVPSWKMALALRLRGDAARIKAGNYLITGPATLQGLLDELVSGQQEKGKLITLVEGWNMRDLRAALKKAPDLNDTLSGLSDAALMEKLGMPGVNPEGRFAPDTYAYRPGSDDVELLRRALVLQQRRLDAAWENRATDSPLKTPAELLTLASVVEKETGHALDREMVASVFTNRLRKGMPLQSDPTTIYGLGERFDGNLRKKDLRDPSPYNTYVHRGLPPSPISLPGLHALQATARPAQSDKLYFVARGDGRSEFSADLASHNRAVDRFQRRAGGKPLKGTAAADENLTDPRKAASGARNQESGQSPGARP</sequence>
<evidence type="ECO:0000256" key="7">
    <source>
        <dbReference type="HAMAP-Rule" id="MF_02065"/>
    </source>
</evidence>
<keyword evidence="2 7" id="KW-0812">Transmembrane</keyword>
<evidence type="ECO:0000256" key="6">
    <source>
        <dbReference type="ARBA" id="ARBA00023316"/>
    </source>
</evidence>
<reference evidence="9 10" key="1">
    <citation type="submission" date="2010-12" db="EMBL/GenBank/DDBJ databases">
        <authorList>
            <person name="Muzny D."/>
            <person name="Qin X."/>
            <person name="Deng J."/>
            <person name="Jiang H."/>
            <person name="Liu Y."/>
            <person name="Qu J."/>
            <person name="Song X.-Z."/>
            <person name="Zhang L."/>
            <person name="Thornton R."/>
            <person name="Coyle M."/>
            <person name="Francisco L."/>
            <person name="Jackson L."/>
            <person name="Javaid M."/>
            <person name="Korchina V."/>
            <person name="Kovar C."/>
            <person name="Mata R."/>
            <person name="Mathew T."/>
            <person name="Ngo R."/>
            <person name="Nguyen L."/>
            <person name="Nguyen N."/>
            <person name="Okwuonu G."/>
            <person name="Ongeri F."/>
            <person name="Pham C."/>
            <person name="Simmons D."/>
            <person name="Wilczek-Boney K."/>
            <person name="Hale W."/>
            <person name="Jakkamsetti A."/>
            <person name="Pham P."/>
            <person name="Ruth R."/>
            <person name="San Lucas F."/>
            <person name="Warren J."/>
            <person name="Zhang J."/>
            <person name="Zhao Z."/>
            <person name="Zhou C."/>
            <person name="Zhu D."/>
            <person name="Lee S."/>
            <person name="Bess C."/>
            <person name="Blankenburg K."/>
            <person name="Forbes L."/>
            <person name="Fu Q."/>
            <person name="Gubbala S."/>
            <person name="Hirani K."/>
            <person name="Jayaseelan J.C."/>
            <person name="Lara F."/>
            <person name="Munidasa M."/>
            <person name="Palculict T."/>
            <person name="Patil S."/>
            <person name="Pu L.-L."/>
            <person name="Saada N."/>
            <person name="Tang L."/>
            <person name="Weissenberger G."/>
            <person name="Zhu Y."/>
            <person name="Hemphill L."/>
            <person name="Shang Y."/>
            <person name="Youmans B."/>
            <person name="Ayvaz T."/>
            <person name="Ross M."/>
            <person name="Santibanez J."/>
            <person name="Aqrawi P."/>
            <person name="Gross S."/>
            <person name="Joshi V."/>
            <person name="Fowler G."/>
            <person name="Nazareth L."/>
            <person name="Reid J."/>
            <person name="Worley K."/>
            <person name="Petrosino J."/>
            <person name="Highlander S."/>
            <person name="Gibbs R."/>
        </authorList>
    </citation>
    <scope>NUCLEOTIDE SEQUENCE [LARGE SCALE GENOMIC DNA]</scope>
    <source>
        <strain evidence="9 10">ATCC 51599</strain>
    </source>
</reference>
<keyword evidence="1 7" id="KW-1003">Cell membrane</keyword>
<dbReference type="GO" id="GO:0071555">
    <property type="term" value="P:cell wall organization"/>
    <property type="evidence" value="ECO:0007669"/>
    <property type="project" value="UniProtKB-KW"/>
</dbReference>
<protein>
    <recommendedName>
        <fullName evidence="7">Endolytic murein transglycosylase</fullName>
        <ecNumber evidence="7">4.2.2.29</ecNumber>
    </recommendedName>
    <alternativeName>
        <fullName evidence="7">Peptidoglycan lytic transglycosylase</fullName>
    </alternativeName>
    <alternativeName>
        <fullName evidence="7">Peptidoglycan polymerization terminase</fullName>
    </alternativeName>
</protein>
<dbReference type="HOGENOM" id="CLU_025574_0_2_4"/>
<keyword evidence="10" id="KW-1185">Reference proteome</keyword>
<evidence type="ECO:0000256" key="1">
    <source>
        <dbReference type="ARBA" id="ARBA00022475"/>
    </source>
</evidence>
<feature type="region of interest" description="Disordered" evidence="8">
    <location>
        <begin position="331"/>
        <end position="374"/>
    </location>
</feature>
<dbReference type="HAMAP" id="MF_02065">
    <property type="entry name" value="MltG"/>
    <property type="match status" value="1"/>
</dbReference>
<feature type="compositionally biased region" description="Polar residues" evidence="8">
    <location>
        <begin position="361"/>
        <end position="374"/>
    </location>
</feature>
<dbReference type="NCBIfam" id="TIGR00247">
    <property type="entry name" value="endolytic transglycosylase MltG"/>
    <property type="match status" value="1"/>
</dbReference>
<dbReference type="CDD" id="cd08010">
    <property type="entry name" value="MltG_like"/>
    <property type="match status" value="1"/>
</dbReference>
<keyword evidence="5 7" id="KW-0456">Lyase</keyword>
<feature type="site" description="Important for catalytic activity" evidence="7">
    <location>
        <position position="220"/>
    </location>
</feature>
<comment type="similarity">
    <text evidence="7">Belongs to the transglycosylase MltG family.</text>
</comment>
<evidence type="ECO:0000256" key="2">
    <source>
        <dbReference type="ARBA" id="ARBA00022692"/>
    </source>
</evidence>
<keyword evidence="4 7" id="KW-0472">Membrane</keyword>
<evidence type="ECO:0000313" key="10">
    <source>
        <dbReference type="Proteomes" id="UP000011021"/>
    </source>
</evidence>
<dbReference type="eggNOG" id="COG1559">
    <property type="taxonomic scope" value="Bacteria"/>
</dbReference>
<proteinExistence type="inferred from homology"/>
<dbReference type="EC" id="4.2.2.29" evidence="7"/>
<dbReference type="Gene3D" id="3.30.1490.480">
    <property type="entry name" value="Endolytic murein transglycosylase"/>
    <property type="match status" value="1"/>
</dbReference>
<evidence type="ECO:0000313" key="9">
    <source>
        <dbReference type="EMBL" id="EFV95774.1"/>
    </source>
</evidence>
<dbReference type="AlphaFoldDB" id="E7RVH0"/>
<keyword evidence="3 7" id="KW-1133">Transmembrane helix</keyword>
<dbReference type="Gene3D" id="3.30.160.60">
    <property type="entry name" value="Classic Zinc Finger"/>
    <property type="match status" value="1"/>
</dbReference>
<comment type="caution">
    <text evidence="9">The sequence shown here is derived from an EMBL/GenBank/DDBJ whole genome shotgun (WGS) entry which is preliminary data.</text>
</comment>
<dbReference type="EMBL" id="AEQP01000002">
    <property type="protein sequence ID" value="EFV95774.1"/>
    <property type="molecule type" value="Genomic_DNA"/>
</dbReference>
<dbReference type="GO" id="GO:0008932">
    <property type="term" value="F:lytic endotransglycosylase activity"/>
    <property type="evidence" value="ECO:0007669"/>
    <property type="project" value="UniProtKB-UniRule"/>
</dbReference>
<organism evidence="9 10">
    <name type="scientific">Lautropia mirabilis ATCC 51599</name>
    <dbReference type="NCBI Taxonomy" id="887898"/>
    <lineage>
        <taxon>Bacteria</taxon>
        <taxon>Pseudomonadati</taxon>
        <taxon>Pseudomonadota</taxon>
        <taxon>Betaproteobacteria</taxon>
        <taxon>Burkholderiales</taxon>
        <taxon>Burkholderiaceae</taxon>
        <taxon>Lautropia</taxon>
    </lineage>
</organism>
<evidence type="ECO:0000256" key="4">
    <source>
        <dbReference type="ARBA" id="ARBA00023136"/>
    </source>
</evidence>
<accession>E7RVH0</accession>
<dbReference type="STRING" id="887898.HMPREF0551_0682"/>
<keyword evidence="6 7" id="KW-0961">Cell wall biogenesis/degradation</keyword>
<comment type="function">
    <text evidence="7">Functions as a peptidoglycan terminase that cleaves nascent peptidoglycan strands endolytically to terminate their elongation.</text>
</comment>
<dbReference type="Pfam" id="PF02618">
    <property type="entry name" value="YceG"/>
    <property type="match status" value="1"/>
</dbReference>
<dbReference type="PANTHER" id="PTHR30518:SF2">
    <property type="entry name" value="ENDOLYTIC MUREIN TRANSGLYCOSYLASE"/>
    <property type="match status" value="1"/>
</dbReference>
<dbReference type="Proteomes" id="UP000011021">
    <property type="component" value="Unassembled WGS sequence"/>
</dbReference>
<name>E7RVH0_9BURK</name>
<comment type="catalytic activity">
    <reaction evidence="7">
        <text>a peptidoglycan chain = a peptidoglycan chain with N-acetyl-1,6-anhydromuramyl-[peptide] at the reducing end + a peptidoglycan chain with N-acetylglucosamine at the non-reducing end.</text>
        <dbReference type="EC" id="4.2.2.29"/>
    </reaction>
</comment>
<evidence type="ECO:0000256" key="8">
    <source>
        <dbReference type="SAM" id="MobiDB-lite"/>
    </source>
</evidence>
<keyword evidence="7" id="KW-0997">Cell inner membrane</keyword>
<dbReference type="InterPro" id="IPR003770">
    <property type="entry name" value="MLTG-like"/>
</dbReference>
<dbReference type="GO" id="GO:0005886">
    <property type="term" value="C:plasma membrane"/>
    <property type="evidence" value="ECO:0007669"/>
    <property type="project" value="UniProtKB-UniRule"/>
</dbReference>
<dbReference type="PANTHER" id="PTHR30518">
    <property type="entry name" value="ENDOLYTIC MUREIN TRANSGLYCOSYLASE"/>
    <property type="match status" value="1"/>
</dbReference>
<evidence type="ECO:0000256" key="3">
    <source>
        <dbReference type="ARBA" id="ARBA00022989"/>
    </source>
</evidence>
<gene>
    <name evidence="7" type="primary">mltG</name>
    <name evidence="9" type="ORF">HMPREF0551_0682</name>
</gene>
<evidence type="ECO:0000256" key="5">
    <source>
        <dbReference type="ARBA" id="ARBA00023239"/>
    </source>
</evidence>
<dbReference type="GO" id="GO:0009252">
    <property type="term" value="P:peptidoglycan biosynthetic process"/>
    <property type="evidence" value="ECO:0007669"/>
    <property type="project" value="UniProtKB-UniRule"/>
</dbReference>